<comment type="caution">
    <text evidence="2">The sequence shown here is derived from an EMBL/GenBank/DDBJ whole genome shotgun (WGS) entry which is preliminary data.</text>
</comment>
<feature type="domain" description="Transposase IS4-like" evidence="1">
    <location>
        <begin position="191"/>
        <end position="364"/>
    </location>
</feature>
<dbReference type="PANTHER" id="PTHR37319">
    <property type="entry name" value="TRANSPOSASE"/>
    <property type="match status" value="1"/>
</dbReference>
<reference evidence="2 3" key="1">
    <citation type="submission" date="2024-09" db="EMBL/GenBank/DDBJ databases">
        <authorList>
            <person name="Sun Q."/>
            <person name="Mori K."/>
        </authorList>
    </citation>
    <scope>NUCLEOTIDE SEQUENCE [LARGE SCALE GENOMIC DNA]</scope>
    <source>
        <strain evidence="2 3">NCAIM B.02415</strain>
    </source>
</reference>
<proteinExistence type="predicted"/>
<dbReference type="Proteomes" id="UP001589828">
    <property type="component" value="Unassembled WGS sequence"/>
</dbReference>
<dbReference type="RefSeq" id="WP_377024137.1">
    <property type="nucleotide sequence ID" value="NZ_JBHLTS010000044.1"/>
</dbReference>
<dbReference type="InterPro" id="IPR054836">
    <property type="entry name" value="Tn5_transposase"/>
</dbReference>
<dbReference type="Gene3D" id="1.10.740.10">
    <property type="entry name" value="Transferase Inhibitor Protein From Tn5, Chain"/>
    <property type="match status" value="1"/>
</dbReference>
<evidence type="ECO:0000313" key="2">
    <source>
        <dbReference type="EMBL" id="MFC0516351.1"/>
    </source>
</evidence>
<organism evidence="2 3">
    <name type="scientific">Mucilaginibacter angelicae</name>
    <dbReference type="NCBI Taxonomy" id="869718"/>
    <lineage>
        <taxon>Bacteria</taxon>
        <taxon>Pseudomonadati</taxon>
        <taxon>Bacteroidota</taxon>
        <taxon>Sphingobacteriia</taxon>
        <taxon>Sphingobacteriales</taxon>
        <taxon>Sphingobacteriaceae</taxon>
        <taxon>Mucilaginibacter</taxon>
    </lineage>
</organism>
<gene>
    <name evidence="2" type="ORF">ACFFGT_19225</name>
</gene>
<dbReference type="PANTHER" id="PTHR37319:SF1">
    <property type="entry name" value="TRANSPOSASE TN5 DIMERISATION DOMAIN-CONTAINING PROTEIN"/>
    <property type="match status" value="1"/>
</dbReference>
<dbReference type="Gene3D" id="3.90.350.10">
    <property type="entry name" value="Transposase Inhibitor Protein From Tn5, Chain A, domain 1"/>
    <property type="match status" value="1"/>
</dbReference>
<evidence type="ECO:0000313" key="3">
    <source>
        <dbReference type="Proteomes" id="UP001589828"/>
    </source>
</evidence>
<dbReference type="InterPro" id="IPR002559">
    <property type="entry name" value="Transposase_11"/>
</dbReference>
<dbReference type="InterPro" id="IPR047768">
    <property type="entry name" value="Tn5p-like"/>
</dbReference>
<dbReference type="EMBL" id="JBHLTS010000044">
    <property type="protein sequence ID" value="MFC0516351.1"/>
    <property type="molecule type" value="Genomic_DNA"/>
</dbReference>
<accession>A0ABV6LA46</accession>
<protein>
    <submittedName>
        <fullName evidence="2">IS4 family transposase</fullName>
    </submittedName>
</protein>
<name>A0ABV6LA46_9SPHI</name>
<dbReference type="Pfam" id="PF01609">
    <property type="entry name" value="DDE_Tnp_1"/>
    <property type="match status" value="1"/>
</dbReference>
<dbReference type="NCBIfam" id="NF033590">
    <property type="entry name" value="transpos_IS4_3"/>
    <property type="match status" value="1"/>
</dbReference>
<dbReference type="SUPFAM" id="SSF53098">
    <property type="entry name" value="Ribonuclease H-like"/>
    <property type="match status" value="1"/>
</dbReference>
<keyword evidence="3" id="KW-1185">Reference proteome</keyword>
<dbReference type="InterPro" id="IPR012337">
    <property type="entry name" value="RNaseH-like_sf"/>
</dbReference>
<evidence type="ECO:0000259" key="1">
    <source>
        <dbReference type="Pfam" id="PF01609"/>
    </source>
</evidence>
<sequence>MGIFEESRCIALQVQGIQFGHLDRTRRYNQVISILHSSNASLSFPELFKNQHQLKGFYRLMNNKSVNHSTFILGYQSGLIAYSKEQNNADPWILVQDTMLTDYNSRTLDLGYTQNERSNGFLLHHGLLLDEQFAPLGLLHQEVIHRERDDFGKAAKWRSKSIAEKESNKWLEGVKTGISFSKETGRDLIHIMDREADIVEVINKCIGANQYFIIRARHDRSTLTLSEKDKAEAPELYRLFQLMPSLPDPFTIVRPLRNAKGKEYEAKCDMSCHSFKFRGIDKEINCVWIREQISTEEEKPAEWFLLTNRVIKNEKDAEKIAEFYSKRWTVEDFHKCYKTGCSIEKRQFDTRKALTTSIGLLAITAIVLLRSRYYAKHQHSIPFEIMVTDKAEQELAKRIADKYLMPTDKLLCEPYTALWWLLLLGRMGGHQGLKNKGLPGWQTLWKGYSFFQSLVIGFNYANNSS</sequence>
<dbReference type="InterPro" id="IPR014737">
    <property type="entry name" value="Transposase_Tn5-like_C"/>
</dbReference>